<keyword evidence="3" id="KW-1185">Reference proteome</keyword>
<evidence type="ECO:0000313" key="2">
    <source>
        <dbReference type="EMBL" id="KAG8185486.1"/>
    </source>
</evidence>
<dbReference type="Proteomes" id="UP000827092">
    <property type="component" value="Unassembled WGS sequence"/>
</dbReference>
<sequence length="127" mass="14758">MGVVVHLSARSLLQPFPFLVQRPPRKQIPPSRDAAPEKEQRVTGSRDPTLHHFPNFGRANDPACSSRLLYLYKTFKISLKPESKPGFRTLLTQNNRGDPFFNPLDAKRGERPDMLRFELRREQYITR</sequence>
<reference evidence="2 3" key="1">
    <citation type="journal article" date="2022" name="Nat. Ecol. Evol.">
        <title>A masculinizing supergene underlies an exaggerated male reproductive morph in a spider.</title>
        <authorList>
            <person name="Hendrickx F."/>
            <person name="De Corte Z."/>
            <person name="Sonet G."/>
            <person name="Van Belleghem S.M."/>
            <person name="Kostlbacher S."/>
            <person name="Vangestel C."/>
        </authorList>
    </citation>
    <scope>NUCLEOTIDE SEQUENCE [LARGE SCALE GENOMIC DNA]</scope>
    <source>
        <strain evidence="2">W744_W776</strain>
    </source>
</reference>
<protein>
    <submittedName>
        <fullName evidence="2">Uncharacterized protein</fullName>
    </submittedName>
</protein>
<organism evidence="2 3">
    <name type="scientific">Oedothorax gibbosus</name>
    <dbReference type="NCBI Taxonomy" id="931172"/>
    <lineage>
        <taxon>Eukaryota</taxon>
        <taxon>Metazoa</taxon>
        <taxon>Ecdysozoa</taxon>
        <taxon>Arthropoda</taxon>
        <taxon>Chelicerata</taxon>
        <taxon>Arachnida</taxon>
        <taxon>Araneae</taxon>
        <taxon>Araneomorphae</taxon>
        <taxon>Entelegynae</taxon>
        <taxon>Araneoidea</taxon>
        <taxon>Linyphiidae</taxon>
        <taxon>Erigoninae</taxon>
        <taxon>Oedothorax</taxon>
    </lineage>
</organism>
<name>A0AAV6UPG1_9ARAC</name>
<proteinExistence type="predicted"/>
<dbReference type="AlphaFoldDB" id="A0AAV6UPG1"/>
<gene>
    <name evidence="2" type="ORF">JTE90_019744</name>
</gene>
<evidence type="ECO:0000313" key="3">
    <source>
        <dbReference type="Proteomes" id="UP000827092"/>
    </source>
</evidence>
<dbReference type="EMBL" id="JAFNEN010000334">
    <property type="protein sequence ID" value="KAG8185486.1"/>
    <property type="molecule type" value="Genomic_DNA"/>
</dbReference>
<feature type="region of interest" description="Disordered" evidence="1">
    <location>
        <begin position="21"/>
        <end position="57"/>
    </location>
</feature>
<evidence type="ECO:0000256" key="1">
    <source>
        <dbReference type="SAM" id="MobiDB-lite"/>
    </source>
</evidence>
<accession>A0AAV6UPG1</accession>
<comment type="caution">
    <text evidence="2">The sequence shown here is derived from an EMBL/GenBank/DDBJ whole genome shotgun (WGS) entry which is preliminary data.</text>
</comment>